<keyword evidence="4" id="KW-0145">Chemotaxis</keyword>
<keyword evidence="8 10" id="KW-0807">Transducer</keyword>
<feature type="domain" description="HAMP" evidence="13">
    <location>
        <begin position="338"/>
        <end position="392"/>
    </location>
</feature>
<feature type="domain" description="Methyl-accepting transducer" evidence="12">
    <location>
        <begin position="397"/>
        <end position="633"/>
    </location>
</feature>
<evidence type="ECO:0000256" key="10">
    <source>
        <dbReference type="PROSITE-ProRule" id="PRU00284"/>
    </source>
</evidence>
<feature type="transmembrane region" description="Helical" evidence="11">
    <location>
        <begin position="52"/>
        <end position="70"/>
    </location>
</feature>
<keyword evidence="6 11" id="KW-1133">Transmembrane helix</keyword>
<dbReference type="FunFam" id="1.10.287.950:FF:000001">
    <property type="entry name" value="Methyl-accepting chemotaxis sensory transducer"/>
    <property type="match status" value="1"/>
</dbReference>
<dbReference type="Pfam" id="PF02743">
    <property type="entry name" value="dCache_1"/>
    <property type="match status" value="1"/>
</dbReference>
<dbReference type="PRINTS" id="PR00260">
    <property type="entry name" value="CHEMTRNSDUCR"/>
</dbReference>
<dbReference type="GO" id="GO:0005886">
    <property type="term" value="C:plasma membrane"/>
    <property type="evidence" value="ECO:0007669"/>
    <property type="project" value="UniProtKB-SubCell"/>
</dbReference>
<dbReference type="AlphaFoldDB" id="A0A3M4SH79"/>
<name>A0A3M4SH79_PSEA0</name>
<dbReference type="PROSITE" id="PS50111">
    <property type="entry name" value="CHEMOTAXIS_TRANSDUC_2"/>
    <property type="match status" value="1"/>
</dbReference>
<dbReference type="GO" id="GO:0004888">
    <property type="term" value="F:transmembrane signaling receptor activity"/>
    <property type="evidence" value="ECO:0007669"/>
    <property type="project" value="InterPro"/>
</dbReference>
<evidence type="ECO:0000259" key="13">
    <source>
        <dbReference type="PROSITE" id="PS50885"/>
    </source>
</evidence>
<dbReference type="GO" id="GO:0006935">
    <property type="term" value="P:chemotaxis"/>
    <property type="evidence" value="ECO:0007669"/>
    <property type="project" value="UniProtKB-KW"/>
</dbReference>
<evidence type="ECO:0000256" key="1">
    <source>
        <dbReference type="ARBA" id="ARBA00004651"/>
    </source>
</evidence>
<dbReference type="Pfam" id="PF00015">
    <property type="entry name" value="MCPsignal"/>
    <property type="match status" value="1"/>
</dbReference>
<dbReference type="InterPro" id="IPR033479">
    <property type="entry name" value="dCache_1"/>
</dbReference>
<dbReference type="Pfam" id="PF00672">
    <property type="entry name" value="HAMP"/>
    <property type="match status" value="1"/>
</dbReference>
<evidence type="ECO:0000256" key="5">
    <source>
        <dbReference type="ARBA" id="ARBA00022692"/>
    </source>
</evidence>
<evidence type="ECO:0000313" key="14">
    <source>
        <dbReference type="EMBL" id="RMR14300.1"/>
    </source>
</evidence>
<keyword evidence="7 11" id="KW-0472">Membrane</keyword>
<evidence type="ECO:0000256" key="3">
    <source>
        <dbReference type="ARBA" id="ARBA00022481"/>
    </source>
</evidence>
<dbReference type="SUPFAM" id="SSF103190">
    <property type="entry name" value="Sensory domain-like"/>
    <property type="match status" value="1"/>
</dbReference>
<evidence type="ECO:0000256" key="6">
    <source>
        <dbReference type="ARBA" id="ARBA00022989"/>
    </source>
</evidence>
<dbReference type="Gene3D" id="3.30.450.20">
    <property type="entry name" value="PAS domain"/>
    <property type="match status" value="2"/>
</dbReference>
<dbReference type="CDD" id="cd12913">
    <property type="entry name" value="PDC1_MCP_like"/>
    <property type="match status" value="1"/>
</dbReference>
<evidence type="ECO:0000256" key="8">
    <source>
        <dbReference type="ARBA" id="ARBA00023224"/>
    </source>
</evidence>
<dbReference type="CDD" id="cd11386">
    <property type="entry name" value="MCP_signal"/>
    <property type="match status" value="1"/>
</dbReference>
<dbReference type="Gene3D" id="1.10.287.950">
    <property type="entry name" value="Methyl-accepting chemotaxis protein"/>
    <property type="match status" value="1"/>
</dbReference>
<dbReference type="PROSITE" id="PS50885">
    <property type="entry name" value="HAMP"/>
    <property type="match status" value="1"/>
</dbReference>
<evidence type="ECO:0000256" key="7">
    <source>
        <dbReference type="ARBA" id="ARBA00023136"/>
    </source>
</evidence>
<feature type="transmembrane region" description="Helical" evidence="11">
    <location>
        <begin position="318"/>
        <end position="341"/>
    </location>
</feature>
<organism evidence="14 15">
    <name type="scientific">Pseudomonas amygdali pv. ulmi</name>
    <dbReference type="NCBI Taxonomy" id="251720"/>
    <lineage>
        <taxon>Bacteria</taxon>
        <taxon>Pseudomonadati</taxon>
        <taxon>Pseudomonadota</taxon>
        <taxon>Gammaproteobacteria</taxon>
        <taxon>Pseudomonadales</taxon>
        <taxon>Pseudomonadaceae</taxon>
        <taxon>Pseudomonas</taxon>
        <taxon>Pseudomonas amygdali</taxon>
    </lineage>
</organism>
<comment type="subcellular location">
    <subcellularLocation>
        <location evidence="1">Cell membrane</location>
        <topology evidence="1">Multi-pass membrane protein</topology>
    </subcellularLocation>
</comment>
<keyword evidence="5 11" id="KW-0812">Transmembrane</keyword>
<dbReference type="InterPro" id="IPR003660">
    <property type="entry name" value="HAMP_dom"/>
</dbReference>
<keyword evidence="2" id="KW-1003">Cell membrane</keyword>
<dbReference type="CDD" id="cd12912">
    <property type="entry name" value="PDC2_MCP_like"/>
    <property type="match status" value="1"/>
</dbReference>
<dbReference type="PANTHER" id="PTHR32089:SF39">
    <property type="entry name" value="METHYL-ACCEPTING CHEMOTAXIS PROTEIN HLYB"/>
    <property type="match status" value="1"/>
</dbReference>
<comment type="similarity">
    <text evidence="9">Belongs to the methyl-accepting chemotaxis (MCP) protein family.</text>
</comment>
<dbReference type="CDD" id="cd06225">
    <property type="entry name" value="HAMP"/>
    <property type="match status" value="1"/>
</dbReference>
<evidence type="ECO:0000256" key="9">
    <source>
        <dbReference type="ARBA" id="ARBA00029447"/>
    </source>
</evidence>
<comment type="caution">
    <text evidence="14">The sequence shown here is derived from an EMBL/GenBank/DDBJ whole genome shotgun (WGS) entry which is preliminary data.</text>
</comment>
<dbReference type="PANTHER" id="PTHR32089">
    <property type="entry name" value="METHYL-ACCEPTING CHEMOTAXIS PROTEIN MCPB"/>
    <property type="match status" value="1"/>
</dbReference>
<proteinExistence type="inferred from homology"/>
<dbReference type="InterPro" id="IPR004090">
    <property type="entry name" value="Chemotax_Me-accpt_rcpt"/>
</dbReference>
<reference evidence="14 15" key="1">
    <citation type="submission" date="2018-08" db="EMBL/GenBank/DDBJ databases">
        <title>Recombination of ecologically and evolutionarily significant loci maintains genetic cohesion in the Pseudomonas syringae species complex.</title>
        <authorList>
            <person name="Dillon M."/>
            <person name="Thakur S."/>
            <person name="Almeida R.N.D."/>
            <person name="Weir B.S."/>
            <person name="Guttman D.S."/>
        </authorList>
    </citation>
    <scope>NUCLEOTIDE SEQUENCE [LARGE SCALE GENOMIC DNA]</scope>
    <source>
        <strain evidence="14 15">ICMP 5931</strain>
    </source>
</reference>
<dbReference type="EMBL" id="RBRS01000295">
    <property type="protein sequence ID" value="RMR14300.1"/>
    <property type="molecule type" value="Genomic_DNA"/>
</dbReference>
<dbReference type="InterPro" id="IPR004089">
    <property type="entry name" value="MCPsignal_dom"/>
</dbReference>
<accession>A0A3M4SH79</accession>
<dbReference type="SMART" id="SM00283">
    <property type="entry name" value="MA"/>
    <property type="match status" value="1"/>
</dbReference>
<protein>
    <submittedName>
        <fullName evidence="14">Methyl-accepting chemotaxis protein</fullName>
    </submittedName>
</protein>
<evidence type="ECO:0000259" key="12">
    <source>
        <dbReference type="PROSITE" id="PS50111"/>
    </source>
</evidence>
<evidence type="ECO:0000256" key="11">
    <source>
        <dbReference type="SAM" id="Phobius"/>
    </source>
</evidence>
<dbReference type="InterPro" id="IPR029151">
    <property type="entry name" value="Sensor-like_sf"/>
</dbReference>
<evidence type="ECO:0000256" key="4">
    <source>
        <dbReference type="ARBA" id="ARBA00022500"/>
    </source>
</evidence>
<keyword evidence="3" id="KW-0488">Methylation</keyword>
<sequence>MSMLATVETLPASGSLLLQCVTFLRHKLFWHLSLLPVTLRCFVMNLKFRHKILLAAAGVVVLAFALFTLYNDYLQRTTINQNLESSVGQAGQLTASSVQNWLSGRILVLENLTQNVAFQGVNSDLSGLVSQSSLVSTFQFTYVGDSKGVFTQRPNVDMPAGYDPRQRPWYKSTVDAGKTILSPPYLASVGGLVVTIASPVKTAGQITGVAGGDLSLDTLVKIINSVEFGGLGYAFLVSGDGQIIVSPDKEQVMKNLKDVYPGQPLSLDARLREVTLNGQQRLLSFTPITGLPSADWYIGLSIDKDKAYAPLSQFRSSAMVAVLIAVAVIALLLSLLIRALMRPLTDMGRAMQDIAQGEGDLTRRLSIQGKDEFAVLGGSFNQFVERVHASIAEVSSATLQVHDLSQRVVNSSNSSIVGFDEQSARTNSVAAAINELGAATQEIARNASDASIQASEARTQAEDGQVVVEKTIHAMSTLSAKISDSCTQIEQLNASTDNIGHILDVIKGISQQTNLLALNAAIEAARAGEAGRGFAVVADEVRNLAHRTQTSADEIHKMIGGLQAGSQHAVLNMNESQVSSQESVEVANQAGSRLRDVTRRIGDIDGMNQSVAAATEEQTAVVETLNIDINQINTLNQQGVANLNETLKDCAALSQQAGRLKQLVDSFKI</sequence>
<evidence type="ECO:0000313" key="15">
    <source>
        <dbReference type="Proteomes" id="UP000271097"/>
    </source>
</evidence>
<dbReference type="Proteomes" id="UP000271097">
    <property type="component" value="Unassembled WGS sequence"/>
</dbReference>
<dbReference type="SUPFAM" id="SSF58104">
    <property type="entry name" value="Methyl-accepting chemotaxis protein (MCP) signaling domain"/>
    <property type="match status" value="1"/>
</dbReference>
<gene>
    <name evidence="14" type="ORF">ALP90_04852</name>
</gene>
<dbReference type="GO" id="GO:0007165">
    <property type="term" value="P:signal transduction"/>
    <property type="evidence" value="ECO:0007669"/>
    <property type="project" value="UniProtKB-KW"/>
</dbReference>
<evidence type="ECO:0000256" key="2">
    <source>
        <dbReference type="ARBA" id="ARBA00022475"/>
    </source>
</evidence>
<dbReference type="SMART" id="SM00304">
    <property type="entry name" value="HAMP"/>
    <property type="match status" value="1"/>
</dbReference>